<proteinExistence type="predicted"/>
<dbReference type="AlphaFoldDB" id="A0A8D9A965"/>
<reference evidence="1" key="1">
    <citation type="submission" date="2021-05" db="EMBL/GenBank/DDBJ databases">
        <authorList>
            <person name="Alioto T."/>
            <person name="Alioto T."/>
            <person name="Gomez Garrido J."/>
        </authorList>
    </citation>
    <scope>NUCLEOTIDE SEQUENCE</scope>
</reference>
<evidence type="ECO:0000313" key="1">
    <source>
        <dbReference type="EMBL" id="CAG6760975.1"/>
    </source>
</evidence>
<dbReference type="EMBL" id="HBUF01558066">
    <property type="protein sequence ID" value="CAG6760975.1"/>
    <property type="molecule type" value="Transcribed_RNA"/>
</dbReference>
<sequence>MPNVNVHFAFCDLHISGQWKQYCGITRYAKRHIFWQYAMATTDRLVYVKGENSRWVSGKDKRYKVKVGCRLVYVKGHGIEHCFPIFVASCECHNALMFFEAIWLIT</sequence>
<protein>
    <submittedName>
        <fullName evidence="1">Uncharacterized protein</fullName>
    </submittedName>
</protein>
<accession>A0A8D9A965</accession>
<organism evidence="1">
    <name type="scientific">Cacopsylla melanoneura</name>
    <dbReference type="NCBI Taxonomy" id="428564"/>
    <lineage>
        <taxon>Eukaryota</taxon>
        <taxon>Metazoa</taxon>
        <taxon>Ecdysozoa</taxon>
        <taxon>Arthropoda</taxon>
        <taxon>Hexapoda</taxon>
        <taxon>Insecta</taxon>
        <taxon>Pterygota</taxon>
        <taxon>Neoptera</taxon>
        <taxon>Paraneoptera</taxon>
        <taxon>Hemiptera</taxon>
        <taxon>Sternorrhyncha</taxon>
        <taxon>Psylloidea</taxon>
        <taxon>Psyllidae</taxon>
        <taxon>Psyllinae</taxon>
        <taxon>Cacopsylla</taxon>
    </lineage>
</organism>
<name>A0A8D9A965_9HEMI</name>